<reference evidence="2" key="1">
    <citation type="submission" date="2015-04" db="EMBL/GenBank/DDBJ databases">
        <title>The genome sequence of the plant pathogenic Rhizarian Plasmodiophora brassicae reveals insights in its biotrophic life cycle and the origin of chitin synthesis.</title>
        <authorList>
            <person name="Schwelm A."/>
            <person name="Fogelqvist J."/>
            <person name="Knaust A."/>
            <person name="Julke S."/>
            <person name="Lilja T."/>
            <person name="Dhandapani V."/>
            <person name="Bonilla-Rosso G."/>
            <person name="Karlsson M."/>
            <person name="Shevchenko A."/>
            <person name="Choi S.R."/>
            <person name="Kim H.G."/>
            <person name="Park J.Y."/>
            <person name="Lim Y.P."/>
            <person name="Ludwig-Muller J."/>
            <person name="Dixelius C."/>
        </authorList>
    </citation>
    <scope>NUCLEOTIDE SEQUENCE</scope>
    <source>
        <tissue evidence="2">Potato root galls</tissue>
    </source>
</reference>
<organism evidence="2">
    <name type="scientific">Spongospora subterranea</name>
    <dbReference type="NCBI Taxonomy" id="70186"/>
    <lineage>
        <taxon>Eukaryota</taxon>
        <taxon>Sar</taxon>
        <taxon>Rhizaria</taxon>
        <taxon>Endomyxa</taxon>
        <taxon>Phytomyxea</taxon>
        <taxon>Plasmodiophorida</taxon>
        <taxon>Plasmodiophoridae</taxon>
        <taxon>Spongospora</taxon>
    </lineage>
</organism>
<feature type="region of interest" description="Disordered" evidence="1">
    <location>
        <begin position="1"/>
        <end position="30"/>
    </location>
</feature>
<name>A0A0H5QGR1_9EUKA</name>
<feature type="non-terminal residue" evidence="2">
    <location>
        <position position="270"/>
    </location>
</feature>
<protein>
    <submittedName>
        <fullName evidence="2">Uncharacterized protein</fullName>
    </submittedName>
</protein>
<dbReference type="AlphaFoldDB" id="A0A0H5QGR1"/>
<sequence length="270" mass="30218">RSVAGRRPTTPDLLNEPSTIQRRADSKSRLNKGVAISQNLRASRRSTSANIATTDKSVNNSFSSDDGKKGKSFRVKTGLLPKYLAMCDVIRTKSTNIIANLPKLLQHSADMFGELSIQNECDEGLQDSLQDVVRLVSEDCLLVKNVIDQLQNAMDIQSAWISIMAAQGQVTVDAGHLKQLDRVTNEQDGLLATQRSWIQVMKNATDFSAHSTLPRDPIQKWAWLQTRVKFGALGNLKASIRKRIQQIFFFRVKNIRRTKALRIAAARINF</sequence>
<proteinExistence type="predicted"/>
<accession>A0A0H5QGR1</accession>
<feature type="non-terminal residue" evidence="2">
    <location>
        <position position="1"/>
    </location>
</feature>
<evidence type="ECO:0000313" key="2">
    <source>
        <dbReference type="EMBL" id="CRZ00501.1"/>
    </source>
</evidence>
<dbReference type="EMBL" id="HACM01000059">
    <property type="protein sequence ID" value="CRZ00501.1"/>
    <property type="molecule type" value="Transcribed_RNA"/>
</dbReference>
<evidence type="ECO:0000256" key="1">
    <source>
        <dbReference type="SAM" id="MobiDB-lite"/>
    </source>
</evidence>